<dbReference type="Proteomes" id="UP000821865">
    <property type="component" value="Chromosome 4"/>
</dbReference>
<dbReference type="EMBL" id="CM023473">
    <property type="protein sequence ID" value="KAH7953575.1"/>
    <property type="molecule type" value="Genomic_DNA"/>
</dbReference>
<name>A0ACB8CWI8_DERSI</name>
<reference evidence="1" key="1">
    <citation type="submission" date="2020-05" db="EMBL/GenBank/DDBJ databases">
        <title>Large-scale comparative analyses of tick genomes elucidate their genetic diversity and vector capacities.</title>
        <authorList>
            <person name="Jia N."/>
            <person name="Wang J."/>
            <person name="Shi W."/>
            <person name="Du L."/>
            <person name="Sun Y."/>
            <person name="Zhan W."/>
            <person name="Jiang J."/>
            <person name="Wang Q."/>
            <person name="Zhang B."/>
            <person name="Ji P."/>
            <person name="Sakyi L.B."/>
            <person name="Cui X."/>
            <person name="Yuan T."/>
            <person name="Jiang B."/>
            <person name="Yang W."/>
            <person name="Lam T.T.-Y."/>
            <person name="Chang Q."/>
            <person name="Ding S."/>
            <person name="Wang X."/>
            <person name="Zhu J."/>
            <person name="Ruan X."/>
            <person name="Zhao L."/>
            <person name="Wei J."/>
            <person name="Que T."/>
            <person name="Du C."/>
            <person name="Cheng J."/>
            <person name="Dai P."/>
            <person name="Han X."/>
            <person name="Huang E."/>
            <person name="Gao Y."/>
            <person name="Liu J."/>
            <person name="Shao H."/>
            <person name="Ye R."/>
            <person name="Li L."/>
            <person name="Wei W."/>
            <person name="Wang X."/>
            <person name="Wang C."/>
            <person name="Yang T."/>
            <person name="Huo Q."/>
            <person name="Li W."/>
            <person name="Guo W."/>
            <person name="Chen H."/>
            <person name="Zhou L."/>
            <person name="Ni X."/>
            <person name="Tian J."/>
            <person name="Zhou Y."/>
            <person name="Sheng Y."/>
            <person name="Liu T."/>
            <person name="Pan Y."/>
            <person name="Xia L."/>
            <person name="Li J."/>
            <person name="Zhao F."/>
            <person name="Cao W."/>
        </authorList>
    </citation>
    <scope>NUCLEOTIDE SEQUENCE</scope>
    <source>
        <strain evidence="1">Dsil-2018</strain>
    </source>
</reference>
<evidence type="ECO:0000313" key="1">
    <source>
        <dbReference type="EMBL" id="KAH7953575.1"/>
    </source>
</evidence>
<evidence type="ECO:0000313" key="2">
    <source>
        <dbReference type="Proteomes" id="UP000821865"/>
    </source>
</evidence>
<gene>
    <name evidence="1" type="ORF">HPB49_010298</name>
</gene>
<organism evidence="1 2">
    <name type="scientific">Dermacentor silvarum</name>
    <name type="common">Tick</name>
    <dbReference type="NCBI Taxonomy" id="543639"/>
    <lineage>
        <taxon>Eukaryota</taxon>
        <taxon>Metazoa</taxon>
        <taxon>Ecdysozoa</taxon>
        <taxon>Arthropoda</taxon>
        <taxon>Chelicerata</taxon>
        <taxon>Arachnida</taxon>
        <taxon>Acari</taxon>
        <taxon>Parasitiformes</taxon>
        <taxon>Ixodida</taxon>
        <taxon>Ixodoidea</taxon>
        <taxon>Ixodidae</taxon>
        <taxon>Rhipicephalinae</taxon>
        <taxon>Dermacentor</taxon>
    </lineage>
</organism>
<keyword evidence="2" id="KW-1185">Reference proteome</keyword>
<sequence length="503" mass="57625">MDVCPADDDVTEVELEVKKANCAVSRQFVREGEVLENGLESAENLFNLDGSFFWLHYDRNERTTYDTNDQKCADTYASHSGKNHIHDVHEFNAIRDIRDIEDIRYIQDIRDIEHIDSNGSDSEFLNSFMEADFQTALYSLWQDHITHFGALNICGDLVEIDILRRVLQALKWTVIAAKMHDITGMPFNARNVRSRTELLLSYYAAKDIVNLRKSGSEERYITREALLQELLDLSREHGVEIRRRRIGNAAPVPRDRCTLAPEAELKSTAAKKDAAAARNVETQPSSGSYIDCGKDGETAAELFNKMLRNEEEYNEAGAELDSQLEEVDSQHGNDSGSSMESRSQAKPSPSDSQTLLSATKAASQVDSLHVSTSQAAVRIEPVQGKKSQEQAANFEFLEKRMHHDLLMKEKECAMEARRLALEERTLAWEEERTRHELQLKEKEMEMKAQERTEETRMLAEQRAREQKERTEEHKFLAQQQCLLSILERVLEKINKYCMCSTRN</sequence>
<accession>A0ACB8CWI8</accession>
<comment type="caution">
    <text evidence="1">The sequence shown here is derived from an EMBL/GenBank/DDBJ whole genome shotgun (WGS) entry which is preliminary data.</text>
</comment>
<protein>
    <submittedName>
        <fullName evidence="1">Uncharacterized protein</fullName>
    </submittedName>
</protein>
<proteinExistence type="predicted"/>